<dbReference type="GeneTree" id="ENSGT00940000178689"/>
<protein>
    <submittedName>
        <fullName evidence="3">Uncharacterized protein</fullName>
    </submittedName>
</protein>
<keyword evidence="2" id="KW-0067">ATP-binding</keyword>
<dbReference type="Proteomes" id="UP000472240">
    <property type="component" value="Chromosome 27"/>
</dbReference>
<sequence length="96" mass="11185">LDGLFQKVMSREKPFKNSEGIEDKCVISMHSRTTTTIQDPKNPEHMKTFTFDLAYWSHDGFQVDQDVRPRSLQPKFFSVLSAYSSSTTQPKEYNLY</sequence>
<organism evidence="3 4">
    <name type="scientific">Rhinolophus ferrumequinum</name>
    <name type="common">Greater horseshoe bat</name>
    <dbReference type="NCBI Taxonomy" id="59479"/>
    <lineage>
        <taxon>Eukaryota</taxon>
        <taxon>Metazoa</taxon>
        <taxon>Chordata</taxon>
        <taxon>Craniata</taxon>
        <taxon>Vertebrata</taxon>
        <taxon>Euteleostomi</taxon>
        <taxon>Mammalia</taxon>
        <taxon>Eutheria</taxon>
        <taxon>Laurasiatheria</taxon>
        <taxon>Chiroptera</taxon>
        <taxon>Yinpterochiroptera</taxon>
        <taxon>Rhinolophoidea</taxon>
        <taxon>Rhinolophidae</taxon>
        <taxon>Rhinolophinae</taxon>
        <taxon>Rhinolophus</taxon>
    </lineage>
</organism>
<keyword evidence="1" id="KW-0547">Nucleotide-binding</keyword>
<dbReference type="AlphaFoldDB" id="A0A671FBQ4"/>
<reference evidence="4" key="3">
    <citation type="submission" date="2018-12" db="EMBL/GenBank/DDBJ databases">
        <title>G10K-VGP greater horseshoe bat female genome, primary haplotype.</title>
        <authorList>
            <person name="Teeling E."/>
            <person name="Myers G."/>
            <person name="Vernes S."/>
            <person name="Pippel M."/>
            <person name="Winkler S."/>
            <person name="Fedrigo O."/>
            <person name="Rhie A."/>
            <person name="Koren S."/>
            <person name="Phillippy A."/>
            <person name="Lewin H."/>
            <person name="Damas J."/>
            <person name="Howe K."/>
            <person name="Mountcastle J."/>
            <person name="Jarvis E.D."/>
        </authorList>
    </citation>
    <scope>NUCLEOTIDE SEQUENCE [LARGE SCALE GENOMIC DNA]</scope>
</reference>
<dbReference type="Gene3D" id="3.40.850.10">
    <property type="entry name" value="Kinesin motor domain"/>
    <property type="match status" value="1"/>
</dbReference>
<reference evidence="3" key="4">
    <citation type="submission" date="2025-08" db="UniProtKB">
        <authorList>
            <consortium name="Ensembl"/>
        </authorList>
    </citation>
    <scope>IDENTIFICATION</scope>
</reference>
<evidence type="ECO:0000313" key="3">
    <source>
        <dbReference type="Ensembl" id="ENSRFEP00010022955.1"/>
    </source>
</evidence>
<dbReference type="InParanoid" id="A0A671FBQ4"/>
<evidence type="ECO:0000313" key="4">
    <source>
        <dbReference type="Proteomes" id="UP000472240"/>
    </source>
</evidence>
<name>A0A671FBQ4_RHIFE</name>
<reference evidence="3 4" key="1">
    <citation type="journal article" date="2015" name="Annu Rev Anim Biosci">
        <title>The Genome 10K Project: a way forward.</title>
        <authorList>
            <person name="Koepfli K.P."/>
            <person name="Paten B."/>
            <person name="O'Brien S.J."/>
            <person name="Koepfli K.P."/>
            <person name="Paten B."/>
            <person name="Antunes A."/>
            <person name="Belov K."/>
            <person name="Bustamante C."/>
            <person name="Castoe T.A."/>
            <person name="Clawson H."/>
            <person name="Crawford A.J."/>
            <person name="Diekhans M."/>
            <person name="Distel D."/>
            <person name="Durbin R."/>
            <person name="Earl D."/>
            <person name="Fujita M.K."/>
            <person name="Gamble T."/>
            <person name="Georges A."/>
            <person name="Gemmell N."/>
            <person name="Gilbert M.T."/>
            <person name="Graves J.M."/>
            <person name="Green R.E."/>
            <person name="Hickey G."/>
            <person name="Jarvis E.D."/>
            <person name="Johnson W."/>
            <person name="Komissarov A."/>
            <person name="Korf I."/>
            <person name="Kuhn R."/>
            <person name="Larkin D.M."/>
            <person name="Lewin H."/>
            <person name="Lopez J.V."/>
            <person name="Ma J."/>
            <person name="Marques-Bonet T."/>
            <person name="Miller W."/>
            <person name="Murphy R."/>
            <person name="Pevzner P."/>
            <person name="Shapiro B."/>
            <person name="Steiner C."/>
            <person name="Tamazian G."/>
            <person name="Venkatesh B."/>
            <person name="Wang J."/>
            <person name="Wayne R."/>
            <person name="Wiley E."/>
            <person name="Yang H."/>
            <person name="Zhang G."/>
            <person name="Haussler D."/>
            <person name="Ryder O."/>
            <person name="O'Brien S.J."/>
        </authorList>
    </citation>
    <scope>NUCLEOTIDE SEQUENCE</scope>
</reference>
<accession>A0A671FBQ4</accession>
<reference evidence="3 4" key="2">
    <citation type="journal article" date="2018" name="Annu Rev Anim Biosci">
        <title>Bat Biology, Genomes, and the Bat1K Project: To Generate Chromosome-Level Genomes for All Living Bat Species.</title>
        <authorList>
            <person name="Teeling E.C."/>
            <person name="Vernes S.C."/>
            <person name="Davalos L.M."/>
            <person name="Ray D.A."/>
            <person name="Gilbert M.T.P."/>
            <person name="Myers E."/>
        </authorList>
    </citation>
    <scope>NUCLEOTIDE SEQUENCE</scope>
</reference>
<proteinExistence type="predicted"/>
<dbReference type="GO" id="GO:0005524">
    <property type="term" value="F:ATP binding"/>
    <property type="evidence" value="ECO:0007669"/>
    <property type="project" value="UniProtKB-KW"/>
</dbReference>
<dbReference type="Ensembl" id="ENSRFET00010024979.1">
    <property type="protein sequence ID" value="ENSRFEP00010022955.1"/>
    <property type="gene ID" value="ENSRFEG00010015342.1"/>
</dbReference>
<reference evidence="3" key="5">
    <citation type="submission" date="2025-09" db="UniProtKB">
        <authorList>
            <consortium name="Ensembl"/>
        </authorList>
    </citation>
    <scope>IDENTIFICATION</scope>
</reference>
<evidence type="ECO:0000256" key="1">
    <source>
        <dbReference type="ARBA" id="ARBA00022741"/>
    </source>
</evidence>
<evidence type="ECO:0000256" key="2">
    <source>
        <dbReference type="ARBA" id="ARBA00022840"/>
    </source>
</evidence>
<dbReference type="InterPro" id="IPR036961">
    <property type="entry name" value="Kinesin_motor_dom_sf"/>
</dbReference>
<keyword evidence="4" id="KW-1185">Reference proteome</keyword>